<organism evidence="2 3">
    <name type="scientific">Pterulicium gracile</name>
    <dbReference type="NCBI Taxonomy" id="1884261"/>
    <lineage>
        <taxon>Eukaryota</taxon>
        <taxon>Fungi</taxon>
        <taxon>Dikarya</taxon>
        <taxon>Basidiomycota</taxon>
        <taxon>Agaricomycotina</taxon>
        <taxon>Agaricomycetes</taxon>
        <taxon>Agaricomycetidae</taxon>
        <taxon>Agaricales</taxon>
        <taxon>Pleurotineae</taxon>
        <taxon>Pterulaceae</taxon>
        <taxon>Pterulicium</taxon>
    </lineage>
</organism>
<dbReference type="AlphaFoldDB" id="A0A5C3Q2U2"/>
<gene>
    <name evidence="2" type="ORF">BDV98DRAFT_517761</name>
</gene>
<name>A0A5C3Q2U2_9AGAR</name>
<evidence type="ECO:0000259" key="1">
    <source>
        <dbReference type="Pfam" id="PF00561"/>
    </source>
</evidence>
<dbReference type="Proteomes" id="UP000305067">
    <property type="component" value="Unassembled WGS sequence"/>
</dbReference>
<keyword evidence="3" id="KW-1185">Reference proteome</keyword>
<dbReference type="Gene3D" id="3.40.50.1820">
    <property type="entry name" value="alpha/beta hydrolase"/>
    <property type="match status" value="1"/>
</dbReference>
<dbReference type="InterPro" id="IPR029058">
    <property type="entry name" value="AB_hydrolase_fold"/>
</dbReference>
<dbReference type="SUPFAM" id="SSF53474">
    <property type="entry name" value="alpha/beta-Hydrolases"/>
    <property type="match status" value="1"/>
</dbReference>
<keyword evidence="2" id="KW-0378">Hydrolase</keyword>
<reference evidence="2 3" key="1">
    <citation type="journal article" date="2019" name="Nat. Ecol. Evol.">
        <title>Megaphylogeny resolves global patterns of mushroom evolution.</title>
        <authorList>
            <person name="Varga T."/>
            <person name="Krizsan K."/>
            <person name="Foldi C."/>
            <person name="Dima B."/>
            <person name="Sanchez-Garcia M."/>
            <person name="Sanchez-Ramirez S."/>
            <person name="Szollosi G.J."/>
            <person name="Szarkandi J.G."/>
            <person name="Papp V."/>
            <person name="Albert L."/>
            <person name="Andreopoulos W."/>
            <person name="Angelini C."/>
            <person name="Antonin V."/>
            <person name="Barry K.W."/>
            <person name="Bougher N.L."/>
            <person name="Buchanan P."/>
            <person name="Buyck B."/>
            <person name="Bense V."/>
            <person name="Catcheside P."/>
            <person name="Chovatia M."/>
            <person name="Cooper J."/>
            <person name="Damon W."/>
            <person name="Desjardin D."/>
            <person name="Finy P."/>
            <person name="Geml J."/>
            <person name="Haridas S."/>
            <person name="Hughes K."/>
            <person name="Justo A."/>
            <person name="Karasinski D."/>
            <person name="Kautmanova I."/>
            <person name="Kiss B."/>
            <person name="Kocsube S."/>
            <person name="Kotiranta H."/>
            <person name="LaButti K.M."/>
            <person name="Lechner B.E."/>
            <person name="Liimatainen K."/>
            <person name="Lipzen A."/>
            <person name="Lukacs Z."/>
            <person name="Mihaltcheva S."/>
            <person name="Morgado L.N."/>
            <person name="Niskanen T."/>
            <person name="Noordeloos M.E."/>
            <person name="Ohm R.A."/>
            <person name="Ortiz-Santana B."/>
            <person name="Ovrebo C."/>
            <person name="Racz N."/>
            <person name="Riley R."/>
            <person name="Savchenko A."/>
            <person name="Shiryaev A."/>
            <person name="Soop K."/>
            <person name="Spirin V."/>
            <person name="Szebenyi C."/>
            <person name="Tomsovsky M."/>
            <person name="Tulloss R.E."/>
            <person name="Uehling J."/>
            <person name="Grigoriev I.V."/>
            <person name="Vagvolgyi C."/>
            <person name="Papp T."/>
            <person name="Martin F.M."/>
            <person name="Miettinen O."/>
            <person name="Hibbett D.S."/>
            <person name="Nagy L.G."/>
        </authorList>
    </citation>
    <scope>NUCLEOTIDE SEQUENCE [LARGE SCALE GENOMIC DNA]</scope>
    <source>
        <strain evidence="2 3">CBS 309.79</strain>
    </source>
</reference>
<evidence type="ECO:0000313" key="2">
    <source>
        <dbReference type="EMBL" id="TFK95379.1"/>
    </source>
</evidence>
<dbReference type="PANTHER" id="PTHR43798">
    <property type="entry name" value="MONOACYLGLYCEROL LIPASE"/>
    <property type="match status" value="1"/>
</dbReference>
<evidence type="ECO:0000313" key="3">
    <source>
        <dbReference type="Proteomes" id="UP000305067"/>
    </source>
</evidence>
<feature type="domain" description="AB hydrolase-1" evidence="1">
    <location>
        <begin position="9"/>
        <end position="141"/>
    </location>
</feature>
<dbReference type="Pfam" id="PF00561">
    <property type="entry name" value="Abhydrolase_1"/>
    <property type="match status" value="1"/>
</dbReference>
<dbReference type="EMBL" id="ML178888">
    <property type="protein sequence ID" value="TFK95379.1"/>
    <property type="molecule type" value="Genomic_DNA"/>
</dbReference>
<proteinExistence type="predicted"/>
<protein>
    <submittedName>
        <fullName evidence="2">Alpha/Beta hydrolase protein</fullName>
    </submittedName>
</protein>
<dbReference type="InterPro" id="IPR000073">
    <property type="entry name" value="AB_hydrolase_1"/>
</dbReference>
<dbReference type="GO" id="GO:0016787">
    <property type="term" value="F:hydrolase activity"/>
    <property type="evidence" value="ECO:0007669"/>
    <property type="project" value="UniProtKB-KW"/>
</dbReference>
<accession>A0A5C3Q2U2</accession>
<sequence>ATSIDPNLPTIVFLHPIYLGSVGFHNQLKDPRLRRYKCVIYDARGHGRTISEIPADYGPVQAAEDAVLLLDALNIQQVHLFGVAMGTLTAMHVSILHPTRTLSLFLLSPMSLREPDFILTGRAEIADCWQAGFTNPDAWRDTAHGAMQLATANEPDKLLEAMLRYDFPSALRLYPLGNMRNYRTVFASFFSTERREKYYSKHGFSRVRCPVKLVYGLHDIAYTLEQAEEVLGLLREANVGVGVQASLETLPAYHFGHIGQGEE</sequence>
<dbReference type="PANTHER" id="PTHR43798:SF33">
    <property type="entry name" value="HYDROLASE, PUTATIVE (AFU_ORTHOLOGUE AFUA_2G14860)-RELATED"/>
    <property type="match status" value="1"/>
</dbReference>
<dbReference type="InterPro" id="IPR050266">
    <property type="entry name" value="AB_hydrolase_sf"/>
</dbReference>
<feature type="non-terminal residue" evidence="2">
    <location>
        <position position="1"/>
    </location>
</feature>
<dbReference type="STRING" id="1884261.A0A5C3Q2U2"/>
<dbReference type="GO" id="GO:0016020">
    <property type="term" value="C:membrane"/>
    <property type="evidence" value="ECO:0007669"/>
    <property type="project" value="TreeGrafter"/>
</dbReference>
<dbReference type="OrthoDB" id="19657at2759"/>